<evidence type="ECO:0000256" key="1">
    <source>
        <dbReference type="ARBA" id="ARBA00004370"/>
    </source>
</evidence>
<proteinExistence type="predicted"/>
<accession>A0A3N0GVF1</accession>
<evidence type="ECO:0008006" key="5">
    <source>
        <dbReference type="Google" id="ProtNLM"/>
    </source>
</evidence>
<dbReference type="GO" id="GO:0016020">
    <property type="term" value="C:membrane"/>
    <property type="evidence" value="ECO:0007669"/>
    <property type="project" value="UniProtKB-SubCell"/>
</dbReference>
<evidence type="ECO:0000256" key="2">
    <source>
        <dbReference type="ARBA" id="ARBA00023136"/>
    </source>
</evidence>
<evidence type="ECO:0000313" key="3">
    <source>
        <dbReference type="EMBL" id="RNM16130.1"/>
    </source>
</evidence>
<dbReference type="Proteomes" id="UP000279994">
    <property type="component" value="Unassembled WGS sequence"/>
</dbReference>
<dbReference type="EMBL" id="RJSF01000019">
    <property type="protein sequence ID" value="RNM16130.1"/>
    <property type="molecule type" value="Genomic_DNA"/>
</dbReference>
<dbReference type="PANTHER" id="PTHR37042:SF4">
    <property type="entry name" value="OUTER MEMBRANE PROTEIN RV1973"/>
    <property type="match status" value="1"/>
</dbReference>
<evidence type="ECO:0000313" key="4">
    <source>
        <dbReference type="Proteomes" id="UP000279994"/>
    </source>
</evidence>
<protein>
    <recommendedName>
        <fullName evidence="5">Mce-associated membrane protein</fullName>
    </recommendedName>
</protein>
<name>A0A3N0GVF1_9ACTN</name>
<keyword evidence="4" id="KW-1185">Reference proteome</keyword>
<comment type="subcellular location">
    <subcellularLocation>
        <location evidence="1">Membrane</location>
    </subcellularLocation>
</comment>
<comment type="caution">
    <text evidence="3">The sequence shown here is derived from an EMBL/GenBank/DDBJ whole genome shotgun (WGS) entry which is preliminary data.</text>
</comment>
<dbReference type="AlphaFoldDB" id="A0A3N0GVF1"/>
<keyword evidence="2" id="KW-0472">Membrane</keyword>
<sequence length="156" mass="17055">MLCLLLGGALWFLVHRAEHPRLATAPNGQVTQSSFRNAAMSAASEDAAKILSYSYQTFDADRKRGEGLVTGKAATEYKKAMDEVAAKVASTKITLKATVLSVGTISVKEHEAKLLVFVDTSTTREGSQHQQFQQSRLVLTMTRNDGDWTVSKMDAF</sequence>
<reference evidence="3 4" key="1">
    <citation type="submission" date="2018-11" db="EMBL/GenBank/DDBJ databases">
        <authorList>
            <person name="Li F."/>
        </authorList>
    </citation>
    <scope>NUCLEOTIDE SEQUENCE [LARGE SCALE GENOMIC DNA]</scope>
    <source>
        <strain evidence="3 4">Gsoil 818</strain>
    </source>
</reference>
<dbReference type="OrthoDB" id="3828517at2"/>
<organism evidence="3 4">
    <name type="scientific">Nocardioides pocheonensis</name>
    <dbReference type="NCBI Taxonomy" id="661485"/>
    <lineage>
        <taxon>Bacteria</taxon>
        <taxon>Bacillati</taxon>
        <taxon>Actinomycetota</taxon>
        <taxon>Actinomycetes</taxon>
        <taxon>Propionibacteriales</taxon>
        <taxon>Nocardioidaceae</taxon>
        <taxon>Nocardioides</taxon>
    </lineage>
</organism>
<gene>
    <name evidence="3" type="ORF">EFL26_08290</name>
</gene>
<dbReference type="PANTHER" id="PTHR37042">
    <property type="entry name" value="OUTER MEMBRANE PROTEIN RV1973"/>
    <property type="match status" value="1"/>
</dbReference>